<name>A0A504UI40_9HYPH</name>
<dbReference type="AlphaFoldDB" id="A0A504UI40"/>
<evidence type="ECO:0000313" key="1">
    <source>
        <dbReference type="EMBL" id="TPP10435.1"/>
    </source>
</evidence>
<dbReference type="EMBL" id="VFYP01000001">
    <property type="protein sequence ID" value="TPP10435.1"/>
    <property type="molecule type" value="Genomic_DNA"/>
</dbReference>
<dbReference type="Pfam" id="PF09550">
    <property type="entry name" value="Phage_TAC_6"/>
    <property type="match status" value="1"/>
</dbReference>
<comment type="caution">
    <text evidence="1">The sequence shown here is derived from an EMBL/GenBank/DDBJ whole genome shotgun (WGS) entry which is preliminary data.</text>
</comment>
<proteinExistence type="predicted"/>
<sequence length="50" mass="5769">MTLGLHRLRLSPEVFWRLSLPEFVAMAGGFDRPGGMSRGEMDRMMLRFPD</sequence>
<keyword evidence="2" id="KW-1185">Reference proteome</keyword>
<reference evidence="1 2" key="1">
    <citation type="submission" date="2019-06" db="EMBL/GenBank/DDBJ databases">
        <title>Rhizobium sp. CL12 isolated from roots of soybean.</title>
        <authorList>
            <person name="Wang C."/>
        </authorList>
    </citation>
    <scope>NUCLEOTIDE SEQUENCE [LARGE SCALE GENOMIC DNA]</scope>
    <source>
        <strain evidence="1 2">CL12</strain>
    </source>
</reference>
<dbReference type="Proteomes" id="UP000316429">
    <property type="component" value="Unassembled WGS sequence"/>
</dbReference>
<dbReference type="OrthoDB" id="7582980at2"/>
<evidence type="ECO:0000313" key="2">
    <source>
        <dbReference type="Proteomes" id="UP000316429"/>
    </source>
</evidence>
<dbReference type="InterPro" id="IPR019056">
    <property type="entry name" value="Phage_TAC_6"/>
</dbReference>
<organism evidence="1 2">
    <name type="scientific">Rhizobium glycinendophyticum</name>
    <dbReference type="NCBI Taxonomy" id="2589807"/>
    <lineage>
        <taxon>Bacteria</taxon>
        <taxon>Pseudomonadati</taxon>
        <taxon>Pseudomonadota</taxon>
        <taxon>Alphaproteobacteria</taxon>
        <taxon>Hyphomicrobiales</taxon>
        <taxon>Rhizobiaceae</taxon>
        <taxon>Rhizobium/Agrobacterium group</taxon>
        <taxon>Rhizobium</taxon>
    </lineage>
</organism>
<accession>A0A504UI40</accession>
<protein>
    <submittedName>
        <fullName evidence="1">Phage tail assembly chaperone</fullName>
    </submittedName>
</protein>
<gene>
    <name evidence="1" type="ORF">FJQ55_06190</name>
</gene>